<dbReference type="OrthoDB" id="7056580at2"/>
<dbReference type="RefSeq" id="WP_015162663.1">
    <property type="nucleotide sequence ID" value="NC_019697.1"/>
</dbReference>
<dbReference type="SUPFAM" id="SSF53335">
    <property type="entry name" value="S-adenosyl-L-methionine-dependent methyltransferases"/>
    <property type="match status" value="1"/>
</dbReference>
<dbReference type="HOGENOM" id="CLU_1123745_0_0_3"/>
<dbReference type="PATRIC" id="fig|1173020.3.peg.6589"/>
<keyword evidence="2" id="KW-1185">Reference proteome</keyword>
<evidence type="ECO:0000313" key="1">
    <source>
        <dbReference type="EMBL" id="AFY96587.1"/>
    </source>
</evidence>
<dbReference type="CDD" id="cd02440">
    <property type="entry name" value="AdoMet_MTases"/>
    <property type="match status" value="1"/>
</dbReference>
<dbReference type="GO" id="GO:0032259">
    <property type="term" value="P:methylation"/>
    <property type="evidence" value="ECO:0007669"/>
    <property type="project" value="UniProtKB-KW"/>
</dbReference>
<evidence type="ECO:0000313" key="2">
    <source>
        <dbReference type="Proteomes" id="UP000010366"/>
    </source>
</evidence>
<sequence length="255" mass="29520">MSTFPIAPYLSGYWQDAFNLKQHLQQFLEIEPDRLDLKFATAVEDLAELGRRDFNWEDASEFYRDRVGEAYLFELAAWHLSSTDYIGDTLKLIADRAQGRVLDFGGGIGTHAIALALCPAVTHVTYCDINPINYNFVRHRVRQLGLESKITCCMELTPTETFDTITCFDVMEHLPEPSQQLLHFHKMLNPQGKMIANWYFSKGANQEFPFHLDDSKIIDRFFRTLQANFIEIFHPYFITTRCYQAMTIERASVPV</sequence>
<keyword evidence="1" id="KW-0808">Transferase</keyword>
<dbReference type="STRING" id="1173020.Cha6605_5731"/>
<dbReference type="EMBL" id="CP003600">
    <property type="protein sequence ID" value="AFY96587.1"/>
    <property type="molecule type" value="Genomic_DNA"/>
</dbReference>
<dbReference type="Pfam" id="PF13489">
    <property type="entry name" value="Methyltransf_23"/>
    <property type="match status" value="1"/>
</dbReference>
<dbReference type="Proteomes" id="UP000010366">
    <property type="component" value="Chromosome"/>
</dbReference>
<accession>K9UNA4</accession>
<organism evidence="1 2">
    <name type="scientific">Chamaesiphon minutus (strain ATCC 27169 / PCC 6605)</name>
    <dbReference type="NCBI Taxonomy" id="1173020"/>
    <lineage>
        <taxon>Bacteria</taxon>
        <taxon>Bacillati</taxon>
        <taxon>Cyanobacteriota</taxon>
        <taxon>Cyanophyceae</taxon>
        <taxon>Gomontiellales</taxon>
        <taxon>Chamaesiphonaceae</taxon>
        <taxon>Chamaesiphon</taxon>
    </lineage>
</organism>
<keyword evidence="1" id="KW-0489">Methyltransferase</keyword>
<dbReference type="eggNOG" id="COG2227">
    <property type="taxonomic scope" value="Bacteria"/>
</dbReference>
<dbReference type="AlphaFoldDB" id="K9UNA4"/>
<dbReference type="GO" id="GO:0008168">
    <property type="term" value="F:methyltransferase activity"/>
    <property type="evidence" value="ECO:0007669"/>
    <property type="project" value="UniProtKB-KW"/>
</dbReference>
<gene>
    <name evidence="1" type="ORF">Cha6605_5731</name>
</gene>
<dbReference type="KEGG" id="cmp:Cha6605_5731"/>
<reference evidence="1 2" key="1">
    <citation type="submission" date="2012-05" db="EMBL/GenBank/DDBJ databases">
        <title>Finished chromosome of genome of Chamaesiphon sp. PCC 6605.</title>
        <authorList>
            <consortium name="US DOE Joint Genome Institute"/>
            <person name="Gugger M."/>
            <person name="Coursin T."/>
            <person name="Rippka R."/>
            <person name="Tandeau De Marsac N."/>
            <person name="Huntemann M."/>
            <person name="Wei C.-L."/>
            <person name="Han J."/>
            <person name="Detter J.C."/>
            <person name="Han C."/>
            <person name="Tapia R."/>
            <person name="Chen A."/>
            <person name="Kyrpides N."/>
            <person name="Mavromatis K."/>
            <person name="Markowitz V."/>
            <person name="Szeto E."/>
            <person name="Ivanova N."/>
            <person name="Pagani I."/>
            <person name="Pati A."/>
            <person name="Goodwin L."/>
            <person name="Nordberg H.P."/>
            <person name="Cantor M.N."/>
            <person name="Hua S.X."/>
            <person name="Woyke T."/>
            <person name="Kerfeld C.A."/>
        </authorList>
    </citation>
    <scope>NUCLEOTIDE SEQUENCE [LARGE SCALE GENOMIC DNA]</scope>
    <source>
        <strain evidence="2">ATCC 27169 / PCC 6605</strain>
    </source>
</reference>
<proteinExistence type="predicted"/>
<dbReference type="InterPro" id="IPR029063">
    <property type="entry name" value="SAM-dependent_MTases_sf"/>
</dbReference>
<name>K9UNA4_CHAP6</name>
<protein>
    <submittedName>
        <fullName evidence="1">Methyltransferase family protein</fullName>
    </submittedName>
</protein>
<dbReference type="Gene3D" id="3.40.50.150">
    <property type="entry name" value="Vaccinia Virus protein VP39"/>
    <property type="match status" value="1"/>
</dbReference>